<dbReference type="PANTHER" id="PTHR44757:SF10">
    <property type="entry name" value="MEMBRANE PROTEIN"/>
    <property type="match status" value="1"/>
</dbReference>
<dbReference type="PROSITE" id="PS50113">
    <property type="entry name" value="PAC"/>
    <property type="match status" value="1"/>
</dbReference>
<dbReference type="SMART" id="SM00267">
    <property type="entry name" value="GGDEF"/>
    <property type="match status" value="1"/>
</dbReference>
<protein>
    <submittedName>
        <fullName evidence="5">EAL domain-containing protein</fullName>
    </submittedName>
</protein>
<keyword evidence="1" id="KW-1133">Transmembrane helix</keyword>
<evidence type="ECO:0000313" key="6">
    <source>
        <dbReference type="Proteomes" id="UP000265845"/>
    </source>
</evidence>
<dbReference type="Gene3D" id="3.30.450.20">
    <property type="entry name" value="PAS domain"/>
    <property type="match status" value="1"/>
</dbReference>
<dbReference type="PANTHER" id="PTHR44757">
    <property type="entry name" value="DIGUANYLATE CYCLASE DGCP"/>
    <property type="match status" value="1"/>
</dbReference>
<dbReference type="NCBIfam" id="TIGR00254">
    <property type="entry name" value="GGDEF"/>
    <property type="match status" value="1"/>
</dbReference>
<accession>A0A399RG69</accession>
<dbReference type="CDD" id="cd01949">
    <property type="entry name" value="GGDEF"/>
    <property type="match status" value="1"/>
</dbReference>
<dbReference type="PROSITE" id="PS50883">
    <property type="entry name" value="EAL"/>
    <property type="match status" value="1"/>
</dbReference>
<dbReference type="Proteomes" id="UP000265845">
    <property type="component" value="Unassembled WGS sequence"/>
</dbReference>
<dbReference type="SUPFAM" id="SSF55073">
    <property type="entry name" value="Nucleotide cyclase"/>
    <property type="match status" value="1"/>
</dbReference>
<dbReference type="InterPro" id="IPR043128">
    <property type="entry name" value="Rev_trsase/Diguanyl_cyclase"/>
</dbReference>
<dbReference type="InterPro" id="IPR001633">
    <property type="entry name" value="EAL_dom"/>
</dbReference>
<feature type="transmembrane region" description="Helical" evidence="1">
    <location>
        <begin position="211"/>
        <end position="230"/>
    </location>
</feature>
<evidence type="ECO:0000259" key="4">
    <source>
        <dbReference type="PROSITE" id="PS50887"/>
    </source>
</evidence>
<dbReference type="SMART" id="SM00052">
    <property type="entry name" value="EAL"/>
    <property type="match status" value="1"/>
</dbReference>
<gene>
    <name evidence="5" type="ORF">D1222_11560</name>
</gene>
<evidence type="ECO:0000256" key="1">
    <source>
        <dbReference type="SAM" id="Phobius"/>
    </source>
</evidence>
<evidence type="ECO:0000259" key="3">
    <source>
        <dbReference type="PROSITE" id="PS50883"/>
    </source>
</evidence>
<dbReference type="OrthoDB" id="7279500at2"/>
<feature type="domain" description="EAL" evidence="3">
    <location>
        <begin position="570"/>
        <end position="820"/>
    </location>
</feature>
<comment type="caution">
    <text evidence="5">The sequence shown here is derived from an EMBL/GenBank/DDBJ whole genome shotgun (WGS) entry which is preliminary data.</text>
</comment>
<dbReference type="SUPFAM" id="SSF55785">
    <property type="entry name" value="PYP-like sensor domain (PAS domain)"/>
    <property type="match status" value="1"/>
</dbReference>
<keyword evidence="1" id="KW-0812">Transmembrane</keyword>
<dbReference type="Pfam" id="PF00990">
    <property type="entry name" value="GGDEF"/>
    <property type="match status" value="1"/>
</dbReference>
<feature type="domain" description="PAC" evidence="2">
    <location>
        <begin position="344"/>
        <end position="397"/>
    </location>
</feature>
<name>A0A399RG69_9PROT</name>
<proteinExistence type="predicted"/>
<feature type="domain" description="GGDEF" evidence="4">
    <location>
        <begin position="429"/>
        <end position="561"/>
    </location>
</feature>
<dbReference type="InterPro" id="IPR035965">
    <property type="entry name" value="PAS-like_dom_sf"/>
</dbReference>
<dbReference type="SUPFAM" id="SSF141868">
    <property type="entry name" value="EAL domain-like"/>
    <property type="match status" value="1"/>
</dbReference>
<reference evidence="5 6" key="1">
    <citation type="submission" date="2018-08" db="EMBL/GenBank/DDBJ databases">
        <title>Henriciella mobilis sp. nov., isolated from seawater.</title>
        <authorList>
            <person name="Cheng H."/>
            <person name="Wu Y.-H."/>
            <person name="Xu X.-W."/>
            <person name="Guo L.-L."/>
        </authorList>
    </citation>
    <scope>NUCLEOTIDE SEQUENCE [LARGE SCALE GENOMIC DNA]</scope>
    <source>
        <strain evidence="5 6">CCUG67844</strain>
    </source>
</reference>
<feature type="transmembrane region" description="Helical" evidence="1">
    <location>
        <begin position="117"/>
        <end position="138"/>
    </location>
</feature>
<dbReference type="InterPro" id="IPR052155">
    <property type="entry name" value="Biofilm_reg_signaling"/>
</dbReference>
<dbReference type="InterPro" id="IPR035919">
    <property type="entry name" value="EAL_sf"/>
</dbReference>
<dbReference type="Gene3D" id="3.20.20.450">
    <property type="entry name" value="EAL domain"/>
    <property type="match status" value="1"/>
</dbReference>
<dbReference type="EMBL" id="QWGA01000007">
    <property type="protein sequence ID" value="RIJ28997.1"/>
    <property type="molecule type" value="Genomic_DNA"/>
</dbReference>
<feature type="transmembrane region" description="Helical" evidence="1">
    <location>
        <begin position="187"/>
        <end position="204"/>
    </location>
</feature>
<evidence type="ECO:0000259" key="2">
    <source>
        <dbReference type="PROSITE" id="PS50113"/>
    </source>
</evidence>
<dbReference type="InterPro" id="IPR000160">
    <property type="entry name" value="GGDEF_dom"/>
</dbReference>
<evidence type="ECO:0000313" key="5">
    <source>
        <dbReference type="EMBL" id="RIJ28997.1"/>
    </source>
</evidence>
<feature type="transmembrane region" description="Helical" evidence="1">
    <location>
        <begin position="159"/>
        <end position="181"/>
    </location>
</feature>
<dbReference type="Pfam" id="PF00563">
    <property type="entry name" value="EAL"/>
    <property type="match status" value="1"/>
</dbReference>
<keyword evidence="1" id="KW-0472">Membrane</keyword>
<dbReference type="InterPro" id="IPR000700">
    <property type="entry name" value="PAS-assoc_C"/>
</dbReference>
<dbReference type="PROSITE" id="PS50887">
    <property type="entry name" value="GGDEF"/>
    <property type="match status" value="1"/>
</dbReference>
<dbReference type="Gene3D" id="3.30.70.270">
    <property type="match status" value="1"/>
</dbReference>
<dbReference type="AlphaFoldDB" id="A0A399RG69"/>
<sequence length="856" mass="94939">MASGFLLFPRNSLTQSVKFQRPVLRGCSHLFSMGRPVIAQRGMVMGDASHPAEPPKLKSANILGSIDIPDEQLGAIREKQIDAVGSLLPVIGLANLINAAVVMVSFANTAANRLLGVWTMTMVIATSIMLIGFFVMRRRANSPGEQMSADSGKNSIDRFARFASVLGILWGILPLLILPLTDHTNQLAVSSIVAGVMFAGVLLVGRIPEAAMGFLVPTVIGYIVGLQLGQDPRNDFLSVLAFVYAVVLWTSSKWSFNQFVEQHLNGSAVKHQAQLIGLLLRDFEESTSDWLWQTDQSNSLIDIPLPTVSEQNNFELMAVGVSLRSLFKENEAAKTLARCLDRQQSFRDLILEVDGEDETWWSLTGKPIFDGSGKFQGFRGVASDITQSKAIEDRIAFMAHFDPLTSLPNRANLHECLEKASSRPVAEGRSRALLWLDLDNFKWVNDTLGHPAGDELLCQVAIRLKDAAPDADVIARLGGDEFAMLLECESQDELIETVKSMSERLNRPYDIWSSIVHCGASIGVRIIEQHNMEIQTLLKHADLALYQAKEAGKRTWCVFSQNLEDRARARQSIELDLNKALENNELRLFFQPQLNAQTNEIIGAETLIRWQHPTRGLIGPDHFIQHAEDSGIITRLGDWALREALKAARRMPENMRVAVNISPLQIHSSSLVTTIINAIAVNQIDPARLELEITESVLMTDTEFTLKRLNQLKEIGLRISLDDFGTGFSSLSYLRRFPFDKLKIDKSFVEDIDHNHESRAITKATLQIAKALNMSCTAEGVETETQKQYLTEIGCDELQGYLISRPQPLDKLGHLFPVLTEEEAAKSLAQSTAGISMSGDVIRLEGQPRDRQKATG</sequence>
<keyword evidence="6" id="KW-1185">Reference proteome</keyword>
<feature type="transmembrane region" description="Helical" evidence="1">
    <location>
        <begin position="87"/>
        <end position="111"/>
    </location>
</feature>
<feature type="transmembrane region" description="Helical" evidence="1">
    <location>
        <begin position="236"/>
        <end position="256"/>
    </location>
</feature>
<organism evidence="5 6">
    <name type="scientific">Henriciella algicola</name>
    <dbReference type="NCBI Taxonomy" id="1608422"/>
    <lineage>
        <taxon>Bacteria</taxon>
        <taxon>Pseudomonadati</taxon>
        <taxon>Pseudomonadota</taxon>
        <taxon>Alphaproteobacteria</taxon>
        <taxon>Hyphomonadales</taxon>
        <taxon>Hyphomonadaceae</taxon>
        <taxon>Henriciella</taxon>
    </lineage>
</organism>
<dbReference type="InterPro" id="IPR029787">
    <property type="entry name" value="Nucleotide_cyclase"/>
</dbReference>
<dbReference type="CDD" id="cd01948">
    <property type="entry name" value="EAL"/>
    <property type="match status" value="1"/>
</dbReference>